<name>A0AAD5USI9_9APHY</name>
<dbReference type="EMBL" id="JANAWD010000681">
    <property type="protein sequence ID" value="KAJ3476661.1"/>
    <property type="molecule type" value="Genomic_DNA"/>
</dbReference>
<evidence type="ECO:0000313" key="2">
    <source>
        <dbReference type="Proteomes" id="UP001212997"/>
    </source>
</evidence>
<accession>A0AAD5USI9</accession>
<organism evidence="1 2">
    <name type="scientific">Meripilus lineatus</name>
    <dbReference type="NCBI Taxonomy" id="2056292"/>
    <lineage>
        <taxon>Eukaryota</taxon>
        <taxon>Fungi</taxon>
        <taxon>Dikarya</taxon>
        <taxon>Basidiomycota</taxon>
        <taxon>Agaricomycotina</taxon>
        <taxon>Agaricomycetes</taxon>
        <taxon>Polyporales</taxon>
        <taxon>Meripilaceae</taxon>
        <taxon>Meripilus</taxon>
    </lineage>
</organism>
<comment type="caution">
    <text evidence="1">The sequence shown here is derived from an EMBL/GenBank/DDBJ whole genome shotgun (WGS) entry which is preliminary data.</text>
</comment>
<gene>
    <name evidence="1" type="ORF">NLI96_g11007</name>
</gene>
<protein>
    <submittedName>
        <fullName evidence="1">Uncharacterized protein</fullName>
    </submittedName>
</protein>
<sequence>MSRARLSSTKIGYAKSVVHDLRLFNMDWTNPQFKDKHFGSQPEHTEADVLLTAHASEGDTAQPTLCTRNRNPSRSCPRIVSLHVDGTSQGQKGEPVVQKASEAIESELPNVALNNSSGWAYPSPSATNEAIARASLLSRLSSPRSASMRTDYLSDIPGMPRLEFPFKYPNSLTV</sequence>
<evidence type="ECO:0000313" key="1">
    <source>
        <dbReference type="EMBL" id="KAJ3476661.1"/>
    </source>
</evidence>
<dbReference type="Proteomes" id="UP001212997">
    <property type="component" value="Unassembled WGS sequence"/>
</dbReference>
<proteinExistence type="predicted"/>
<dbReference type="AlphaFoldDB" id="A0AAD5USI9"/>
<reference evidence="1" key="1">
    <citation type="submission" date="2022-07" db="EMBL/GenBank/DDBJ databases">
        <title>Genome Sequence of Physisporinus lineatus.</title>
        <authorList>
            <person name="Buettner E."/>
        </authorList>
    </citation>
    <scope>NUCLEOTIDE SEQUENCE</scope>
    <source>
        <strain evidence="1">VT162</strain>
    </source>
</reference>
<keyword evidence="2" id="KW-1185">Reference proteome</keyword>